<dbReference type="InterPro" id="IPR008271">
    <property type="entry name" value="Ser/Thr_kinase_AS"/>
</dbReference>
<evidence type="ECO:0000256" key="5">
    <source>
        <dbReference type="ARBA" id="ARBA00022679"/>
    </source>
</evidence>
<feature type="region of interest" description="Disordered" evidence="11">
    <location>
        <begin position="191"/>
        <end position="236"/>
    </location>
</feature>
<feature type="compositionally biased region" description="Basic and acidic residues" evidence="11">
    <location>
        <begin position="63"/>
        <end position="72"/>
    </location>
</feature>
<dbReference type="InterPro" id="IPR033923">
    <property type="entry name" value="PAK_BD"/>
</dbReference>
<feature type="region of interest" description="Disordered" evidence="11">
    <location>
        <begin position="249"/>
        <end position="282"/>
    </location>
</feature>
<evidence type="ECO:0000259" key="12">
    <source>
        <dbReference type="PROSITE" id="PS50011"/>
    </source>
</evidence>
<dbReference type="PANTHER" id="PTHR45832">
    <property type="entry name" value="SERINE/THREONINE-PROTEIN KINASE SAMKA-RELATED-RELATED"/>
    <property type="match status" value="1"/>
</dbReference>
<dbReference type="EMBL" id="KB030941">
    <property type="protein sequence ID" value="ELK08052.1"/>
    <property type="molecule type" value="Genomic_DNA"/>
</dbReference>
<keyword evidence="9" id="KW-0067">ATP-binding</keyword>
<feature type="compositionally biased region" description="Polar residues" evidence="11">
    <location>
        <begin position="260"/>
        <end position="271"/>
    </location>
</feature>
<dbReference type="Gene3D" id="3.90.810.10">
    <property type="entry name" value="CRIB domain"/>
    <property type="match status" value="1"/>
</dbReference>
<feature type="compositionally biased region" description="Polar residues" evidence="11">
    <location>
        <begin position="18"/>
        <end position="32"/>
    </location>
</feature>
<comment type="cofactor">
    <cofactor evidence="1">
        <name>Mg(2+)</name>
        <dbReference type="ChEBI" id="CHEBI:18420"/>
    </cofactor>
</comment>
<dbReference type="SMART" id="SM00285">
    <property type="entry name" value="PBD"/>
    <property type="match status" value="1"/>
</dbReference>
<dbReference type="PROSITE" id="PS50011">
    <property type="entry name" value="PROTEIN_KINASE_DOM"/>
    <property type="match status" value="1"/>
</dbReference>
<dbReference type="InterPro" id="IPR000719">
    <property type="entry name" value="Prot_kinase_dom"/>
</dbReference>
<keyword evidence="15" id="KW-1185">Reference proteome</keyword>
<feature type="domain" description="CRIB" evidence="13">
    <location>
        <begin position="70"/>
        <end position="83"/>
    </location>
</feature>
<feature type="compositionally biased region" description="Acidic residues" evidence="11">
    <location>
        <begin position="207"/>
        <end position="222"/>
    </location>
</feature>
<keyword evidence="8 14" id="KW-0418">Kinase</keyword>
<dbReference type="InParanoid" id="L5K9L5"/>
<dbReference type="Pfam" id="PF00786">
    <property type="entry name" value="PBD"/>
    <property type="match status" value="2"/>
</dbReference>
<evidence type="ECO:0000259" key="13">
    <source>
        <dbReference type="PROSITE" id="PS50108"/>
    </source>
</evidence>
<dbReference type="STRING" id="9402.L5K9L5"/>
<dbReference type="Pfam" id="PF00069">
    <property type="entry name" value="Pkinase"/>
    <property type="match status" value="1"/>
</dbReference>
<keyword evidence="6" id="KW-0479">Metal-binding</keyword>
<keyword evidence="4" id="KW-0021">Allosteric enzyme</keyword>
<dbReference type="PROSITE" id="PS00108">
    <property type="entry name" value="PROTEIN_KINASE_ST"/>
    <property type="match status" value="1"/>
</dbReference>
<gene>
    <name evidence="14" type="ORF">PAL_GLEAN10003720</name>
</gene>
<evidence type="ECO:0000256" key="3">
    <source>
        <dbReference type="ARBA" id="ARBA00022527"/>
    </source>
</evidence>
<dbReference type="AlphaFoldDB" id="L5K9L5"/>
<dbReference type="EC" id="2.7.11.1" evidence="2"/>
<evidence type="ECO:0000256" key="10">
    <source>
        <dbReference type="ARBA" id="ARBA00022842"/>
    </source>
</evidence>
<feature type="domain" description="Protein kinase" evidence="12">
    <location>
        <begin position="280"/>
        <end position="551"/>
    </location>
</feature>
<dbReference type="InterPro" id="IPR051931">
    <property type="entry name" value="PAK3-like"/>
</dbReference>
<dbReference type="Gene3D" id="1.10.510.10">
    <property type="entry name" value="Transferase(Phosphotransferase) domain 1"/>
    <property type="match status" value="1"/>
</dbReference>
<keyword evidence="3" id="KW-0723">Serine/threonine-protein kinase</keyword>
<dbReference type="InterPro" id="IPR036936">
    <property type="entry name" value="CRIB_dom_sf"/>
</dbReference>
<dbReference type="GO" id="GO:0005524">
    <property type="term" value="F:ATP binding"/>
    <property type="evidence" value="ECO:0007669"/>
    <property type="project" value="UniProtKB-KW"/>
</dbReference>
<evidence type="ECO:0000256" key="4">
    <source>
        <dbReference type="ARBA" id="ARBA00022533"/>
    </source>
</evidence>
<proteinExistence type="predicted"/>
<accession>L5K9L5</accession>
<dbReference type="SUPFAM" id="SSF56112">
    <property type="entry name" value="Protein kinase-like (PK-like)"/>
    <property type="match status" value="1"/>
</dbReference>
<dbReference type="GO" id="GO:0004674">
    <property type="term" value="F:protein serine/threonine kinase activity"/>
    <property type="evidence" value="ECO:0007669"/>
    <property type="project" value="UniProtKB-KW"/>
</dbReference>
<evidence type="ECO:0000256" key="2">
    <source>
        <dbReference type="ARBA" id="ARBA00012513"/>
    </source>
</evidence>
<dbReference type="InterPro" id="IPR000095">
    <property type="entry name" value="CRIB_dom"/>
</dbReference>
<evidence type="ECO:0000256" key="9">
    <source>
        <dbReference type="ARBA" id="ARBA00022840"/>
    </source>
</evidence>
<dbReference type="InterPro" id="IPR011009">
    <property type="entry name" value="Kinase-like_dom_sf"/>
</dbReference>
<evidence type="ECO:0000256" key="6">
    <source>
        <dbReference type="ARBA" id="ARBA00022723"/>
    </source>
</evidence>
<evidence type="ECO:0000313" key="15">
    <source>
        <dbReference type="Proteomes" id="UP000010552"/>
    </source>
</evidence>
<evidence type="ECO:0000256" key="1">
    <source>
        <dbReference type="ARBA" id="ARBA00001946"/>
    </source>
</evidence>
<keyword evidence="7" id="KW-0547">Nucleotide-binding</keyword>
<protein>
    <recommendedName>
        <fullName evidence="2">non-specific serine/threonine protein kinase</fullName>
        <ecNumber evidence="2">2.7.11.1</ecNumber>
    </recommendedName>
</protein>
<keyword evidence="5" id="KW-0808">Transferase</keyword>
<dbReference type="Gene3D" id="3.30.200.20">
    <property type="entry name" value="Phosphorylase Kinase, domain 1"/>
    <property type="match status" value="1"/>
</dbReference>
<evidence type="ECO:0000256" key="8">
    <source>
        <dbReference type="ARBA" id="ARBA00022777"/>
    </source>
</evidence>
<dbReference type="PROSITE" id="PS50108">
    <property type="entry name" value="CRIB"/>
    <property type="match status" value="1"/>
</dbReference>
<keyword evidence="10" id="KW-0460">Magnesium</keyword>
<dbReference type="PANTHER" id="PTHR45832:SF11">
    <property type="entry name" value="SERINE_THREONINE-PROTEIN KINASE PAK 3"/>
    <property type="match status" value="1"/>
</dbReference>
<dbReference type="GO" id="GO:0046872">
    <property type="term" value="F:metal ion binding"/>
    <property type="evidence" value="ECO:0007669"/>
    <property type="project" value="UniProtKB-KW"/>
</dbReference>
<organism evidence="14 15">
    <name type="scientific">Pteropus alecto</name>
    <name type="common">Black flying fox</name>
    <dbReference type="NCBI Taxonomy" id="9402"/>
    <lineage>
        <taxon>Eukaryota</taxon>
        <taxon>Metazoa</taxon>
        <taxon>Chordata</taxon>
        <taxon>Craniata</taxon>
        <taxon>Vertebrata</taxon>
        <taxon>Euteleostomi</taxon>
        <taxon>Mammalia</taxon>
        <taxon>Eutheria</taxon>
        <taxon>Laurasiatheria</taxon>
        <taxon>Chiroptera</taxon>
        <taxon>Yinpterochiroptera</taxon>
        <taxon>Pteropodoidea</taxon>
        <taxon>Pteropodidae</taxon>
        <taxon>Pteropodinae</taxon>
        <taxon>Pteropus</taxon>
    </lineage>
</organism>
<feature type="region of interest" description="Disordered" evidence="11">
    <location>
        <begin position="1"/>
        <end position="72"/>
    </location>
</feature>
<dbReference type="SMART" id="SM00220">
    <property type="entry name" value="S_TKc"/>
    <property type="match status" value="1"/>
</dbReference>
<evidence type="ECO:0000256" key="7">
    <source>
        <dbReference type="ARBA" id="ARBA00022741"/>
    </source>
</evidence>
<dbReference type="FunFam" id="1.10.510.10:FF:000768">
    <property type="entry name" value="Non-specific serine/threonine protein kinase"/>
    <property type="match status" value="1"/>
</dbReference>
<name>L5K9L5_PTEAL</name>
<evidence type="ECO:0000256" key="11">
    <source>
        <dbReference type="SAM" id="MobiDB-lite"/>
    </source>
</evidence>
<reference evidence="15" key="1">
    <citation type="journal article" date="2013" name="Science">
        <title>Comparative analysis of bat genomes provides insight into the evolution of flight and immunity.</title>
        <authorList>
            <person name="Zhang G."/>
            <person name="Cowled C."/>
            <person name="Shi Z."/>
            <person name="Huang Z."/>
            <person name="Bishop-Lilly K.A."/>
            <person name="Fang X."/>
            <person name="Wynne J.W."/>
            <person name="Xiong Z."/>
            <person name="Baker M.L."/>
            <person name="Zhao W."/>
            <person name="Tachedjian M."/>
            <person name="Zhu Y."/>
            <person name="Zhou P."/>
            <person name="Jiang X."/>
            <person name="Ng J."/>
            <person name="Yang L."/>
            <person name="Wu L."/>
            <person name="Xiao J."/>
            <person name="Feng Y."/>
            <person name="Chen Y."/>
            <person name="Sun X."/>
            <person name="Zhang Y."/>
            <person name="Marsh G.A."/>
            <person name="Crameri G."/>
            <person name="Broder C.C."/>
            <person name="Frey K.G."/>
            <person name="Wang L.F."/>
            <person name="Wang J."/>
        </authorList>
    </citation>
    <scope>NUCLEOTIDE SEQUENCE [LARGE SCALE GENOMIC DNA]</scope>
</reference>
<evidence type="ECO:0000313" key="14">
    <source>
        <dbReference type="EMBL" id="ELK08052.1"/>
    </source>
</evidence>
<dbReference type="Proteomes" id="UP000010552">
    <property type="component" value="Unassembled WGS sequence"/>
</dbReference>
<dbReference type="CDD" id="cd01093">
    <property type="entry name" value="CRIB_PAK_like"/>
    <property type="match status" value="1"/>
</dbReference>
<sequence>MSDSLDNEEKPPAPPLRMNSNNRDSSALNHSSKPLPMAPEEKNKKARLRSIFPGGGDKTNKKKEKERPEISLPSDFEHTIHVGFDAVTGEFTNSPFQTSRPMMVTSSQSERKMPDLYGSQMCPGKLPEGIPEQWARLLQTSNITKLEQKKNPQAVLDVLKFYDSKETVNNQKYMSFTSGDKTAHGYIAAHPSSTKTASEPPLAPPVSEEEDEEEEEDEDDNEPPPVIAPRPEHTKSIYTRSVVESIASPAAPNKEVTPPSAENANSSTLYRNTDRQRKKSKMTDEEILEKLSTVYTALDIATGQEVAIKQMNLQQQPKKELIINEILVMRENKNPNIVNYLDSYLVGDELWVVMEYLAGGSLTDVVTETCMDEGQIAAVCRECLQALDFLHSNQVIHRDIKSDNILLGMDGSVKLTDFGFCAQITPEQSKRSTMVGTPYWMAPEVVTRKAYGPKVDIWSLGIMAIEMVEGEPPYLNENPLRHQKSASLLILHPHITGLFLSALYLIATNGTPELQNPERLSAVFRDFLNCCLEMDVDRRGSAKELLQHPFLKLAKPLSSLTPLIIAAKEAIKNSSR</sequence>